<gene>
    <name evidence="2" type="ORF">AVDCRST_MAG47-819</name>
</gene>
<proteinExistence type="predicted"/>
<dbReference type="GO" id="GO:0008810">
    <property type="term" value="F:cellulase activity"/>
    <property type="evidence" value="ECO:0007669"/>
    <property type="project" value="UniProtKB-EC"/>
</dbReference>
<dbReference type="AlphaFoldDB" id="A0A6J4MYN2"/>
<dbReference type="EMBL" id="CADCUK010000061">
    <property type="protein sequence ID" value="CAA9368000.1"/>
    <property type="molecule type" value="Genomic_DNA"/>
</dbReference>
<feature type="compositionally biased region" description="Basic residues" evidence="1">
    <location>
        <begin position="65"/>
        <end position="76"/>
    </location>
</feature>
<feature type="compositionally biased region" description="Basic residues" evidence="1">
    <location>
        <begin position="163"/>
        <end position="173"/>
    </location>
</feature>
<organism evidence="2">
    <name type="scientific">uncultured Nocardioidaceae bacterium</name>
    <dbReference type="NCBI Taxonomy" id="253824"/>
    <lineage>
        <taxon>Bacteria</taxon>
        <taxon>Bacillati</taxon>
        <taxon>Actinomycetota</taxon>
        <taxon>Actinomycetes</taxon>
        <taxon>Propionibacteriales</taxon>
        <taxon>Nocardioidaceae</taxon>
        <taxon>environmental samples</taxon>
    </lineage>
</organism>
<feature type="compositionally biased region" description="Basic and acidic residues" evidence="1">
    <location>
        <begin position="199"/>
        <end position="216"/>
    </location>
</feature>
<feature type="region of interest" description="Disordered" evidence="1">
    <location>
        <begin position="316"/>
        <end position="339"/>
    </location>
</feature>
<sequence length="383" mass="41528">GPLPAPRTRRTARPPPPYPSAGSAPVRRRAHGARRRPRDRQLGRHPDGRRTVSGSREPAGGRPVGRLHRRSGRRVPRLAGGLGRPEEAAGEGRAPSPGPLDGVVDPGTRHREQGARLRRDHPAGGRHRGRADPHGGLRSVARGRAELAQAAAGRLPALLPKLGRQRGTGHRRRPGGDGPGARPGDHPQGRHLASAGPLGDDRVRRESVREAAEHPHLPRRLLRRLAEGRRRARHAAGVRDPPRSRLRVGRDALHGPRRRDRLRAAARGGAGRGRRARPALRRRHRRQRPAVHLSAVLGQAPRRRLQQLRDLPHQDRATLQHARHPADGQGGRGGVGADRDAAEVREPVGRRLPLVRSPLAVPAGDAVRPAAHLGRGTHDSLAV</sequence>
<dbReference type="EC" id="3.2.1.4" evidence="2"/>
<feature type="compositionally biased region" description="Basic residues" evidence="1">
    <location>
        <begin position="272"/>
        <end position="289"/>
    </location>
</feature>
<keyword evidence="2" id="KW-0378">Hydrolase</keyword>
<evidence type="ECO:0000313" key="2">
    <source>
        <dbReference type="EMBL" id="CAA9368000.1"/>
    </source>
</evidence>
<feature type="region of interest" description="Disordered" evidence="1">
    <location>
        <begin position="1"/>
        <end position="291"/>
    </location>
</feature>
<accession>A0A6J4MYN2</accession>
<evidence type="ECO:0000256" key="1">
    <source>
        <dbReference type="SAM" id="MobiDB-lite"/>
    </source>
</evidence>
<protein>
    <submittedName>
        <fullName evidence="2">GH6</fullName>
        <ecNumber evidence="2">3.2.1.4</ecNumber>
    </submittedName>
</protein>
<feature type="non-terminal residue" evidence="2">
    <location>
        <position position="383"/>
    </location>
</feature>
<keyword evidence="2" id="KW-0326">Glycosidase</keyword>
<feature type="compositionally biased region" description="Basic residues" evidence="1">
    <location>
        <begin position="26"/>
        <end position="38"/>
    </location>
</feature>
<feature type="compositionally biased region" description="Basic and acidic residues" evidence="1">
    <location>
        <begin position="39"/>
        <end position="50"/>
    </location>
</feature>
<feature type="compositionally biased region" description="Basic and acidic residues" evidence="1">
    <location>
        <begin position="240"/>
        <end position="254"/>
    </location>
</feature>
<feature type="compositionally biased region" description="Low complexity" evidence="1">
    <location>
        <begin position="146"/>
        <end position="162"/>
    </location>
</feature>
<reference evidence="2" key="1">
    <citation type="submission" date="2020-02" db="EMBL/GenBank/DDBJ databases">
        <authorList>
            <person name="Meier V. D."/>
        </authorList>
    </citation>
    <scope>NUCLEOTIDE SEQUENCE</scope>
    <source>
        <strain evidence="2">AVDCRST_MAG47</strain>
    </source>
</reference>
<name>A0A6J4MYN2_9ACTN</name>
<feature type="compositionally biased region" description="Basic and acidic residues" evidence="1">
    <location>
        <begin position="107"/>
        <end position="123"/>
    </location>
</feature>
<feature type="non-terminal residue" evidence="2">
    <location>
        <position position="1"/>
    </location>
</feature>